<dbReference type="Proteomes" id="UP001516023">
    <property type="component" value="Unassembled WGS sequence"/>
</dbReference>
<evidence type="ECO:0000313" key="5">
    <source>
        <dbReference type="Proteomes" id="UP001516023"/>
    </source>
</evidence>
<dbReference type="PANTHER" id="PTHR11091">
    <property type="entry name" value="OXIDOREDUCTASE-RELATED"/>
    <property type="match status" value="1"/>
</dbReference>
<feature type="chain" id="PRO_5044796711" description="Malate dehydrogenase" evidence="3">
    <location>
        <begin position="20"/>
        <end position="510"/>
    </location>
</feature>
<accession>A0ABD3PKQ2</accession>
<dbReference type="SUPFAM" id="SSF89733">
    <property type="entry name" value="L-sulfolactate dehydrogenase-like"/>
    <property type="match status" value="1"/>
</dbReference>
<reference evidence="4 5" key="1">
    <citation type="journal article" date="2020" name="G3 (Bethesda)">
        <title>Improved Reference Genome for Cyclotella cryptica CCMP332, a Model for Cell Wall Morphogenesis, Salinity Adaptation, and Lipid Production in Diatoms (Bacillariophyta).</title>
        <authorList>
            <person name="Roberts W.R."/>
            <person name="Downey K.M."/>
            <person name="Ruck E.C."/>
            <person name="Traller J.C."/>
            <person name="Alverson A.J."/>
        </authorList>
    </citation>
    <scope>NUCLEOTIDE SEQUENCE [LARGE SCALE GENOMIC DNA]</scope>
    <source>
        <strain evidence="4 5">CCMP332</strain>
    </source>
</reference>
<sequence>MKWNHIIVTTFPFLCTGEAFLPSKTHHTSTSLNSKLTDILPTFDKASPQSYSTPPTNTMSSATEIRTQLLELIGKNPAGHKDAEVRSQFATKLEEYSNAEGCDPSDVVFAIGQTVFGVEVPPPAKKSKTGNGSSGEEELPIVDFDYMKSFMKEVFLSYGVTPERAEICADVLIESDKRGIDSHGLGRLKPIYCDRMDDGILFPDKPIDIVSESDTTSLVDGNLGLGLYIGPYCMQMAIDKAKKHGVGFVACRNSTHYGIAGYYATMATDQGCIGFTGTNARPSIAPTFGVEPMMGTNPLTFGMPSSDPFPFVIDCATSVNQRGKIERYAREGVDTPRGAVIDDQGIERTDTEGILKDMVLGKCALTPVGGAGDKMGGYKGYGWAATVELLCTALQSGPWGEDICGIDRATGKPKPMPLGHFFLAIDIEKICPLDEFKKNAGEFLQALRESRKSPTGPGRIWTAGEPENDARVQRMAQGGMKVPVSLQKNMVALRENRPGLKEKYAKFPFE</sequence>
<dbReference type="Gene3D" id="1.10.1530.10">
    <property type="match status" value="1"/>
</dbReference>
<comment type="caution">
    <text evidence="4">The sequence shown here is derived from an EMBL/GenBank/DDBJ whole genome shotgun (WGS) entry which is preliminary data.</text>
</comment>
<comment type="similarity">
    <text evidence="1">Belongs to the LDH2/MDH2 oxidoreductase family.</text>
</comment>
<dbReference type="PANTHER" id="PTHR11091:SF0">
    <property type="entry name" value="MALATE DEHYDROGENASE"/>
    <property type="match status" value="1"/>
</dbReference>
<evidence type="ECO:0000256" key="1">
    <source>
        <dbReference type="ARBA" id="ARBA00006056"/>
    </source>
</evidence>
<gene>
    <name evidence="4" type="ORF">HJC23_005251</name>
</gene>
<name>A0ABD3PKQ2_9STRA</name>
<dbReference type="InterPro" id="IPR003767">
    <property type="entry name" value="Malate/L-lactate_DH-like"/>
</dbReference>
<dbReference type="InterPro" id="IPR043143">
    <property type="entry name" value="Mal/L-sulf/L-lact_DH-like_NADP"/>
</dbReference>
<evidence type="ECO:0008006" key="6">
    <source>
        <dbReference type="Google" id="ProtNLM"/>
    </source>
</evidence>
<dbReference type="InterPro" id="IPR036111">
    <property type="entry name" value="Mal/L-sulfo/L-lacto_DH-like_sf"/>
</dbReference>
<organism evidence="4 5">
    <name type="scientific">Cyclotella cryptica</name>
    <dbReference type="NCBI Taxonomy" id="29204"/>
    <lineage>
        <taxon>Eukaryota</taxon>
        <taxon>Sar</taxon>
        <taxon>Stramenopiles</taxon>
        <taxon>Ochrophyta</taxon>
        <taxon>Bacillariophyta</taxon>
        <taxon>Coscinodiscophyceae</taxon>
        <taxon>Thalassiosirophycidae</taxon>
        <taxon>Stephanodiscales</taxon>
        <taxon>Stephanodiscaceae</taxon>
        <taxon>Cyclotella</taxon>
    </lineage>
</organism>
<dbReference type="InterPro" id="IPR043144">
    <property type="entry name" value="Mal/L-sulf/L-lact_DH-like_ah"/>
</dbReference>
<dbReference type="AlphaFoldDB" id="A0ABD3PKQ2"/>
<protein>
    <recommendedName>
        <fullName evidence="6">Malate dehydrogenase</fullName>
    </recommendedName>
</protein>
<keyword evidence="2" id="KW-0560">Oxidoreductase</keyword>
<dbReference type="EMBL" id="JABMIG020000154">
    <property type="protein sequence ID" value="KAL3788592.1"/>
    <property type="molecule type" value="Genomic_DNA"/>
</dbReference>
<evidence type="ECO:0000313" key="4">
    <source>
        <dbReference type="EMBL" id="KAL3788592.1"/>
    </source>
</evidence>
<evidence type="ECO:0000256" key="3">
    <source>
        <dbReference type="SAM" id="SignalP"/>
    </source>
</evidence>
<keyword evidence="3" id="KW-0732">Signal</keyword>
<proteinExistence type="inferred from homology"/>
<feature type="signal peptide" evidence="3">
    <location>
        <begin position="1"/>
        <end position="19"/>
    </location>
</feature>
<dbReference type="Gene3D" id="3.30.1370.60">
    <property type="entry name" value="Hypothetical oxidoreductase yiak, domain 2"/>
    <property type="match status" value="1"/>
</dbReference>
<dbReference type="GO" id="GO:0016491">
    <property type="term" value="F:oxidoreductase activity"/>
    <property type="evidence" value="ECO:0007669"/>
    <property type="project" value="UniProtKB-KW"/>
</dbReference>
<dbReference type="Pfam" id="PF02615">
    <property type="entry name" value="Ldh_2"/>
    <property type="match status" value="1"/>
</dbReference>
<keyword evidence="5" id="KW-1185">Reference proteome</keyword>
<evidence type="ECO:0000256" key="2">
    <source>
        <dbReference type="ARBA" id="ARBA00023002"/>
    </source>
</evidence>